<dbReference type="AlphaFoldDB" id="X1RI55"/>
<protein>
    <submittedName>
        <fullName evidence="1">Uncharacterized protein</fullName>
    </submittedName>
</protein>
<organism evidence="1">
    <name type="scientific">marine sediment metagenome</name>
    <dbReference type="NCBI Taxonomy" id="412755"/>
    <lineage>
        <taxon>unclassified sequences</taxon>
        <taxon>metagenomes</taxon>
        <taxon>ecological metagenomes</taxon>
    </lineage>
</organism>
<reference evidence="1" key="1">
    <citation type="journal article" date="2014" name="Front. Microbiol.">
        <title>High frequency of phylogenetically diverse reductive dehalogenase-homologous genes in deep subseafloor sedimentary metagenomes.</title>
        <authorList>
            <person name="Kawai M."/>
            <person name="Futagami T."/>
            <person name="Toyoda A."/>
            <person name="Takaki Y."/>
            <person name="Nishi S."/>
            <person name="Hori S."/>
            <person name="Arai W."/>
            <person name="Tsubouchi T."/>
            <person name="Morono Y."/>
            <person name="Uchiyama I."/>
            <person name="Ito T."/>
            <person name="Fujiyama A."/>
            <person name="Inagaki F."/>
            <person name="Takami H."/>
        </authorList>
    </citation>
    <scope>NUCLEOTIDE SEQUENCE</scope>
    <source>
        <strain evidence="1">Expedition CK06-06</strain>
    </source>
</reference>
<feature type="non-terminal residue" evidence="1">
    <location>
        <position position="106"/>
    </location>
</feature>
<dbReference type="EMBL" id="BARW01013486">
    <property type="protein sequence ID" value="GAI80422.1"/>
    <property type="molecule type" value="Genomic_DNA"/>
</dbReference>
<proteinExistence type="predicted"/>
<gene>
    <name evidence="1" type="ORF">S12H4_24685</name>
</gene>
<evidence type="ECO:0000313" key="1">
    <source>
        <dbReference type="EMBL" id="GAI80422.1"/>
    </source>
</evidence>
<accession>X1RI55</accession>
<comment type="caution">
    <text evidence="1">The sequence shown here is derived from an EMBL/GenBank/DDBJ whole genome shotgun (WGS) entry which is preliminary data.</text>
</comment>
<name>X1RI55_9ZZZZ</name>
<sequence>MEGPVAFSRDDLLKQDNLFAHRAALFYTPTCNIPKQYVGRGDLDIVLPIVTPDYTELFELRSYQVPRFWVDLMQRQTFKLRWKPFKKASVRFIRYDYFKIRNDHFM</sequence>